<accession>A0A4Z2IV51</accession>
<name>A0A4Z2IV51_9TELE</name>
<evidence type="ECO:0000313" key="2">
    <source>
        <dbReference type="EMBL" id="TNN81152.1"/>
    </source>
</evidence>
<protein>
    <submittedName>
        <fullName evidence="2">Uncharacterized protein</fullName>
    </submittedName>
</protein>
<proteinExistence type="predicted"/>
<feature type="region of interest" description="Disordered" evidence="1">
    <location>
        <begin position="77"/>
        <end position="111"/>
    </location>
</feature>
<reference evidence="2 3" key="1">
    <citation type="submission" date="2019-03" db="EMBL/GenBank/DDBJ databases">
        <title>First draft genome of Liparis tanakae, snailfish: a comprehensive survey of snailfish specific genes.</title>
        <authorList>
            <person name="Kim W."/>
            <person name="Song I."/>
            <person name="Jeong J.-H."/>
            <person name="Kim D."/>
            <person name="Kim S."/>
            <person name="Ryu S."/>
            <person name="Song J.Y."/>
            <person name="Lee S.K."/>
        </authorList>
    </citation>
    <scope>NUCLEOTIDE SEQUENCE [LARGE SCALE GENOMIC DNA]</scope>
    <source>
        <tissue evidence="2">Muscle</tissue>
    </source>
</reference>
<dbReference type="EMBL" id="SRLO01000048">
    <property type="protein sequence ID" value="TNN81152.1"/>
    <property type="molecule type" value="Genomic_DNA"/>
</dbReference>
<dbReference type="Proteomes" id="UP000314294">
    <property type="component" value="Unassembled WGS sequence"/>
</dbReference>
<feature type="compositionally biased region" description="Basic and acidic residues" evidence="1">
    <location>
        <begin position="77"/>
        <end position="98"/>
    </location>
</feature>
<dbReference type="AlphaFoldDB" id="A0A4Z2IV51"/>
<comment type="caution">
    <text evidence="2">The sequence shown here is derived from an EMBL/GenBank/DDBJ whole genome shotgun (WGS) entry which is preliminary data.</text>
</comment>
<sequence>MSLTVALNISVREDSRKSFSSRHFAMLDRAAADHSPDGLCTIESIGGGGGGEAGVCDDAAVCGTNKAETVARNRTCWEEEQDRGRLKSDLYKMDRQPEEEGGGPGSDSDLSENGAIGGCNILQEFRLLGSYRMIILHTDIL</sequence>
<evidence type="ECO:0000256" key="1">
    <source>
        <dbReference type="SAM" id="MobiDB-lite"/>
    </source>
</evidence>
<evidence type="ECO:0000313" key="3">
    <source>
        <dbReference type="Proteomes" id="UP000314294"/>
    </source>
</evidence>
<gene>
    <name evidence="2" type="ORF">EYF80_008486</name>
</gene>
<keyword evidence="3" id="KW-1185">Reference proteome</keyword>
<organism evidence="2 3">
    <name type="scientific">Liparis tanakae</name>
    <name type="common">Tanaka's snailfish</name>
    <dbReference type="NCBI Taxonomy" id="230148"/>
    <lineage>
        <taxon>Eukaryota</taxon>
        <taxon>Metazoa</taxon>
        <taxon>Chordata</taxon>
        <taxon>Craniata</taxon>
        <taxon>Vertebrata</taxon>
        <taxon>Euteleostomi</taxon>
        <taxon>Actinopterygii</taxon>
        <taxon>Neopterygii</taxon>
        <taxon>Teleostei</taxon>
        <taxon>Neoteleostei</taxon>
        <taxon>Acanthomorphata</taxon>
        <taxon>Eupercaria</taxon>
        <taxon>Perciformes</taxon>
        <taxon>Cottioidei</taxon>
        <taxon>Cottales</taxon>
        <taxon>Liparidae</taxon>
        <taxon>Liparis</taxon>
    </lineage>
</organism>